<comment type="cofactor">
    <cofactor evidence="1">
        <name>FMN</name>
        <dbReference type="ChEBI" id="CHEBI:58210"/>
    </cofactor>
</comment>
<dbReference type="GO" id="GO:0044205">
    <property type="term" value="P:'de novo' UMP biosynthetic process"/>
    <property type="evidence" value="ECO:0007669"/>
    <property type="project" value="UniProtKB-UniPathway"/>
</dbReference>
<evidence type="ECO:0000259" key="5">
    <source>
        <dbReference type="PROSITE" id="PS51384"/>
    </source>
</evidence>
<protein>
    <recommendedName>
        <fullName evidence="5">FAD-binding FR-type domain-containing protein</fullName>
    </recommendedName>
</protein>
<gene>
    <name evidence="6" type="ORF">EGYM00163_LOCUS16573</name>
</gene>
<dbReference type="InterPro" id="IPR005720">
    <property type="entry name" value="Dihydroorotate_DH_cat"/>
</dbReference>
<dbReference type="PROSITE" id="PS00911">
    <property type="entry name" value="DHODEHASE_1"/>
    <property type="match status" value="1"/>
</dbReference>
<dbReference type="PANTHER" id="PTHR43513:SF3">
    <property type="entry name" value="DIHYDROOROTATE DEHYDROGENASE B (NAD(+)), ELECTRON TRANSFER SUBUNIT-RELATED"/>
    <property type="match status" value="1"/>
</dbReference>
<dbReference type="EMBL" id="HBJA01047160">
    <property type="protein sequence ID" value="CAE0805447.1"/>
    <property type="molecule type" value="Transcribed_RNA"/>
</dbReference>
<dbReference type="GO" id="GO:0005737">
    <property type="term" value="C:cytoplasm"/>
    <property type="evidence" value="ECO:0007669"/>
    <property type="project" value="InterPro"/>
</dbReference>
<dbReference type="InterPro" id="IPR039261">
    <property type="entry name" value="FNR_nucleotide-bd"/>
</dbReference>
<evidence type="ECO:0000256" key="1">
    <source>
        <dbReference type="ARBA" id="ARBA00001917"/>
    </source>
</evidence>
<reference evidence="6" key="1">
    <citation type="submission" date="2021-01" db="EMBL/GenBank/DDBJ databases">
        <authorList>
            <person name="Corre E."/>
            <person name="Pelletier E."/>
            <person name="Niang G."/>
            <person name="Scheremetjew M."/>
            <person name="Finn R."/>
            <person name="Kale V."/>
            <person name="Holt S."/>
            <person name="Cochrane G."/>
            <person name="Meng A."/>
            <person name="Brown T."/>
            <person name="Cohen L."/>
        </authorList>
    </citation>
    <scope>NUCLEOTIDE SEQUENCE</scope>
    <source>
        <strain evidence="6">CCMP1594</strain>
    </source>
</reference>
<dbReference type="Pfam" id="PF00175">
    <property type="entry name" value="NAD_binding_1"/>
    <property type="match status" value="1"/>
</dbReference>
<dbReference type="InterPro" id="IPR013785">
    <property type="entry name" value="Aldolase_TIM"/>
</dbReference>
<dbReference type="Gene3D" id="3.20.20.70">
    <property type="entry name" value="Aldolase class I"/>
    <property type="match status" value="1"/>
</dbReference>
<evidence type="ECO:0000313" key="6">
    <source>
        <dbReference type="EMBL" id="CAE0805447.1"/>
    </source>
</evidence>
<evidence type="ECO:0000256" key="2">
    <source>
        <dbReference type="ARBA" id="ARBA00004725"/>
    </source>
</evidence>
<evidence type="ECO:0000256" key="3">
    <source>
        <dbReference type="ARBA" id="ARBA00023002"/>
    </source>
</evidence>
<sequence>MAQAANVRDKGTVMKGSFNSSSSSSSTEATCSLADTKTPFQFLGRDIPGPFTIGSGILTVTCDTIRLFAEHVPQCGVITTKSIGVGVREGNREPVIAGLGSTVSTATSDGIVNAVGLANPGAPEFLKELKPLYEKVFVGWNEEERGPRPFLLVSIFGGTASQFAEVASALAPYCDGLELNFSCPHAEGHGQAICAVAGLAAEAALAVENAVAALGLTREIPIVPKLSPNLDEATLRDVVASLIAIKTVKGFTAGNTYGPMENRVEVRSNAHMSEAKVLANVLSKGRGGQSGPVMKAPALELCRIVKSLAPAAEVIGMGGIASVEDCLQFREAGATVLGVGSALIGLDTRKCREYFATLLHGLERAEQSEQQPSGCEGKSGTTVVVDPPGATEASTSAKDHVSDSRVFKRVHPMSLMKHEEFLVAEKKMINPKLALITFERSLATGSNIALYDPGQFLELWVPELGEKPFAPSIVALTPKEDGTSTYTIELAVGDVGKLSHHLVNDTKVGESVVYIRGPYGKGFSDDAGHSVGDVHVTWPQGERGSAETCPPSEVQQPAEYTHILVGGGTGIAPLLLLAKRLHADQGVSKDRIAVFLGGRSAENLYYEEEFKAYSAVVVSATNDGSAGVKGFVTTALEEYLGCNPSLAAPRGRVEAATKVPMLKFYNCGPEIMMVNAVKAQERVLQARKNAFLTQTADPAPQELLSFMPLIECSIERYMKCGVGLCGVCSCDGYRTCVDGPVFNYDFVKRSMQDEEKGMFGRVHRNKCTQLLEW</sequence>
<dbReference type="PANTHER" id="PTHR43513">
    <property type="entry name" value="DIHYDROOROTATE DEHYDROGENASE B (NAD(+)), ELECTRON TRANSFER SUBUNIT"/>
    <property type="match status" value="1"/>
</dbReference>
<dbReference type="InterPro" id="IPR001295">
    <property type="entry name" value="Dihydroorotate_DH_CS"/>
</dbReference>
<dbReference type="PROSITE" id="PS51384">
    <property type="entry name" value="FAD_FR"/>
    <property type="match status" value="1"/>
</dbReference>
<dbReference type="InterPro" id="IPR017938">
    <property type="entry name" value="Riboflavin_synthase-like_b-brl"/>
</dbReference>
<comment type="pathway">
    <text evidence="2">Pyrimidine metabolism; UMP biosynthesis via de novo pathway.</text>
</comment>
<proteinExistence type="predicted"/>
<dbReference type="GO" id="GO:0004152">
    <property type="term" value="F:dihydroorotate dehydrogenase activity"/>
    <property type="evidence" value="ECO:0007669"/>
    <property type="project" value="UniProtKB-ARBA"/>
</dbReference>
<dbReference type="AlphaFoldDB" id="A0A7S4FPJ9"/>
<dbReference type="InterPro" id="IPR017927">
    <property type="entry name" value="FAD-bd_FR_type"/>
</dbReference>
<dbReference type="InterPro" id="IPR019480">
    <property type="entry name" value="Dihydroorotate_DH_Fe-S-bd"/>
</dbReference>
<keyword evidence="3" id="KW-0560">Oxidoreductase</keyword>
<feature type="region of interest" description="Disordered" evidence="4">
    <location>
        <begin position="366"/>
        <end position="401"/>
    </location>
</feature>
<dbReference type="SUPFAM" id="SSF52343">
    <property type="entry name" value="Ferredoxin reductase-like, C-terminal NADP-linked domain"/>
    <property type="match status" value="1"/>
</dbReference>
<dbReference type="InterPro" id="IPR001433">
    <property type="entry name" value="OxRdtase_FAD/NAD-bd"/>
</dbReference>
<dbReference type="UniPathway" id="UPA00070"/>
<dbReference type="SUPFAM" id="SSF63380">
    <property type="entry name" value="Riboflavin synthase domain-like"/>
    <property type="match status" value="1"/>
</dbReference>
<dbReference type="SUPFAM" id="SSF51395">
    <property type="entry name" value="FMN-linked oxidoreductases"/>
    <property type="match status" value="1"/>
</dbReference>
<dbReference type="Pfam" id="PF10418">
    <property type="entry name" value="DHODB_Fe-S_bind"/>
    <property type="match status" value="1"/>
</dbReference>
<dbReference type="Gene3D" id="3.40.50.80">
    <property type="entry name" value="Nucleotide-binding domain of ferredoxin-NADP reductase (FNR) module"/>
    <property type="match status" value="1"/>
</dbReference>
<dbReference type="InterPro" id="IPR050353">
    <property type="entry name" value="PyrK_electron_transfer"/>
</dbReference>
<dbReference type="Gene3D" id="2.40.30.10">
    <property type="entry name" value="Translation factors"/>
    <property type="match status" value="1"/>
</dbReference>
<dbReference type="Pfam" id="PF01180">
    <property type="entry name" value="DHO_dh"/>
    <property type="match status" value="1"/>
</dbReference>
<dbReference type="GO" id="GO:0006207">
    <property type="term" value="P:'de novo' pyrimidine nucleobase biosynthetic process"/>
    <property type="evidence" value="ECO:0007669"/>
    <property type="project" value="InterPro"/>
</dbReference>
<organism evidence="6">
    <name type="scientific">Eutreptiella gymnastica</name>
    <dbReference type="NCBI Taxonomy" id="73025"/>
    <lineage>
        <taxon>Eukaryota</taxon>
        <taxon>Discoba</taxon>
        <taxon>Euglenozoa</taxon>
        <taxon>Euglenida</taxon>
        <taxon>Spirocuta</taxon>
        <taxon>Euglenophyceae</taxon>
        <taxon>Eutreptiales</taxon>
        <taxon>Eutreptiaceae</taxon>
        <taxon>Eutreptiella</taxon>
    </lineage>
</organism>
<feature type="region of interest" description="Disordered" evidence="4">
    <location>
        <begin position="1"/>
        <end position="30"/>
    </location>
</feature>
<feature type="domain" description="FAD-binding FR-type" evidence="5">
    <location>
        <begin position="416"/>
        <end position="525"/>
    </location>
</feature>
<accession>A0A7S4FPJ9</accession>
<evidence type="ECO:0000256" key="4">
    <source>
        <dbReference type="SAM" id="MobiDB-lite"/>
    </source>
</evidence>
<name>A0A7S4FPJ9_9EUGL</name>